<name>A0ACB7UU95_DIOAL</name>
<evidence type="ECO:0000313" key="1">
    <source>
        <dbReference type="EMBL" id="KAH7664290.1"/>
    </source>
</evidence>
<evidence type="ECO:0000313" key="2">
    <source>
        <dbReference type="Proteomes" id="UP000827976"/>
    </source>
</evidence>
<sequence>MASRDERKKCDEACGCDVPCPGGHRCRCVTTDAPLVGSTAGVGTTGFRHVTCSCGEHCSCSPCTCGRSSVSVGTGRGSCTCGVSCTCPTCAA</sequence>
<organism evidence="1 2">
    <name type="scientific">Dioscorea alata</name>
    <name type="common">Purple yam</name>
    <dbReference type="NCBI Taxonomy" id="55571"/>
    <lineage>
        <taxon>Eukaryota</taxon>
        <taxon>Viridiplantae</taxon>
        <taxon>Streptophyta</taxon>
        <taxon>Embryophyta</taxon>
        <taxon>Tracheophyta</taxon>
        <taxon>Spermatophyta</taxon>
        <taxon>Magnoliopsida</taxon>
        <taxon>Liliopsida</taxon>
        <taxon>Dioscoreales</taxon>
        <taxon>Dioscoreaceae</taxon>
        <taxon>Dioscorea</taxon>
    </lineage>
</organism>
<proteinExistence type="predicted"/>
<keyword evidence="2" id="KW-1185">Reference proteome</keyword>
<dbReference type="Proteomes" id="UP000827976">
    <property type="component" value="Chromosome 14"/>
</dbReference>
<gene>
    <name evidence="1" type="ORF">IHE45_14G111000</name>
</gene>
<protein>
    <submittedName>
        <fullName evidence="1">Plant EC metallothionein-like protein family 15 protein</fullName>
    </submittedName>
</protein>
<accession>A0ACB7UU95</accession>
<dbReference type="EMBL" id="CM037024">
    <property type="protein sequence ID" value="KAH7664290.1"/>
    <property type="molecule type" value="Genomic_DNA"/>
</dbReference>
<comment type="caution">
    <text evidence="1">The sequence shown here is derived from an EMBL/GenBank/DDBJ whole genome shotgun (WGS) entry which is preliminary data.</text>
</comment>
<reference evidence="2" key="1">
    <citation type="journal article" date="2022" name="Nat. Commun.">
        <title>Chromosome evolution and the genetic basis of agronomically important traits in greater yam.</title>
        <authorList>
            <person name="Bredeson J.V."/>
            <person name="Lyons J.B."/>
            <person name="Oniyinde I.O."/>
            <person name="Okereke N.R."/>
            <person name="Kolade O."/>
            <person name="Nnabue I."/>
            <person name="Nwadili C.O."/>
            <person name="Hribova E."/>
            <person name="Parker M."/>
            <person name="Nwogha J."/>
            <person name="Shu S."/>
            <person name="Carlson J."/>
            <person name="Kariba R."/>
            <person name="Muthemba S."/>
            <person name="Knop K."/>
            <person name="Barton G.J."/>
            <person name="Sherwood A.V."/>
            <person name="Lopez-Montes A."/>
            <person name="Asiedu R."/>
            <person name="Jamnadass R."/>
            <person name="Muchugi A."/>
            <person name="Goodstein D."/>
            <person name="Egesi C.N."/>
            <person name="Featherston J."/>
            <person name="Asfaw A."/>
            <person name="Simpson G.G."/>
            <person name="Dolezel J."/>
            <person name="Hendre P.S."/>
            <person name="Van Deynze A."/>
            <person name="Kumar P.L."/>
            <person name="Obidiegwu J.E."/>
            <person name="Bhattacharjee R."/>
            <person name="Rokhsar D.S."/>
        </authorList>
    </citation>
    <scope>NUCLEOTIDE SEQUENCE [LARGE SCALE GENOMIC DNA]</scope>
    <source>
        <strain evidence="2">cv. TDa95/00328</strain>
    </source>
</reference>